<dbReference type="Proteomes" id="UP000002700">
    <property type="component" value="Chromosome I"/>
</dbReference>
<name>Q3JY45_BURP1</name>
<evidence type="ECO:0000313" key="3">
    <source>
        <dbReference type="Proteomes" id="UP000002700"/>
    </source>
</evidence>
<dbReference type="HOGENOM" id="CLU_488919_0_0_4"/>
<dbReference type="AlphaFoldDB" id="Q3JY45"/>
<feature type="compositionally biased region" description="Basic and acidic residues" evidence="1">
    <location>
        <begin position="120"/>
        <end position="132"/>
    </location>
</feature>
<dbReference type="EnsemblBacteria" id="ABA50732">
    <property type="protein sequence ID" value="ABA50732"/>
    <property type="gene ID" value="BURPS1710b_0091"/>
</dbReference>
<evidence type="ECO:0000256" key="1">
    <source>
        <dbReference type="SAM" id="MobiDB-lite"/>
    </source>
</evidence>
<feature type="compositionally biased region" description="Basic and acidic residues" evidence="1">
    <location>
        <begin position="301"/>
        <end position="311"/>
    </location>
</feature>
<proteinExistence type="predicted"/>
<feature type="region of interest" description="Disordered" evidence="1">
    <location>
        <begin position="66"/>
        <end position="151"/>
    </location>
</feature>
<sequence length="557" mass="64948">MRRSNTLVAAARFCFLILPNSAKFAGRLRRRREPPDVHARHQHDAAANQLGAAASSAVDHQRLDGQFVDGRQLARHRARQREDGRPERGAVDFDRDRPDDAFRARHAEGRAHRAASGDRLAQRRHADPEIHRHGNGHRAHRDDGRGCGGRQLLGRRHADRHVADAVFRRIQCDAAARHRHADAERRRQIDVDLDRFDEQHAFRHRRRDQLRVEQPRRDGDDRHGHRRRAPRAALGKHGRGQRDQRRREQPVRRQRAVEPRRHVDGEHDGRPVDDPLGRQRRMDAKHLRSGRRIHGGRHRRVEREQRSVGCDRRRHAEPHASRRRRHADAERDHRHHRAGHRDHERRQPVQHGDHDDVVAVVAIRRGHQLAKRGAAPRRLHAQHDPQLARARGGRGRDDGRLDHVARVDRHQVRRRLVVVADGRRTDHRYGQAQRRAAKQPVDRRRALQFDERHRRAAEHHDPELCADGRRLRYALERAEPGPEEPRAAADAARVVRVATHVAIQRAVHRAQHADGADEQQLELPDAAVRRQQQLGRDGEQQVTNRTRWRSLKWIRCR</sequence>
<dbReference type="EMBL" id="CP000124">
    <property type="protein sequence ID" value="ABA50732.1"/>
    <property type="molecule type" value="Genomic_DNA"/>
</dbReference>
<feature type="compositionally biased region" description="Basic and acidic residues" evidence="1">
    <location>
        <begin position="341"/>
        <end position="354"/>
    </location>
</feature>
<feature type="region of interest" description="Disordered" evidence="1">
    <location>
        <begin position="367"/>
        <end position="400"/>
    </location>
</feature>
<protein>
    <submittedName>
        <fullName evidence="2">Uncharacterized protein</fullName>
    </submittedName>
</protein>
<feature type="compositionally biased region" description="Basic residues" evidence="1">
    <location>
        <begin position="224"/>
        <end position="239"/>
    </location>
</feature>
<feature type="compositionally biased region" description="Basic residues" evidence="1">
    <location>
        <begin position="312"/>
        <end position="326"/>
    </location>
</feature>
<accession>Q3JY45</accession>
<organism evidence="2 3">
    <name type="scientific">Burkholderia pseudomallei (strain 1710b)</name>
    <dbReference type="NCBI Taxonomy" id="320372"/>
    <lineage>
        <taxon>Bacteria</taxon>
        <taxon>Pseudomonadati</taxon>
        <taxon>Pseudomonadota</taxon>
        <taxon>Betaproteobacteria</taxon>
        <taxon>Burkholderiales</taxon>
        <taxon>Burkholderiaceae</taxon>
        <taxon>Burkholderia</taxon>
        <taxon>pseudomallei group</taxon>
    </lineage>
</organism>
<dbReference type="KEGG" id="bpm:BURPS1710b_0091"/>
<evidence type="ECO:0000313" key="2">
    <source>
        <dbReference type="EMBL" id="ABA50732.1"/>
    </source>
</evidence>
<feature type="region of interest" description="Disordered" evidence="1">
    <location>
        <begin position="204"/>
        <end position="354"/>
    </location>
</feature>
<feature type="compositionally biased region" description="Basic and acidic residues" evidence="1">
    <location>
        <begin position="209"/>
        <end position="223"/>
    </location>
</feature>
<feature type="compositionally biased region" description="Basic and acidic residues" evidence="1">
    <location>
        <begin position="240"/>
        <end position="286"/>
    </location>
</feature>
<feature type="compositionally biased region" description="Basic and acidic residues" evidence="1">
    <location>
        <begin position="80"/>
        <end position="111"/>
    </location>
</feature>
<gene>
    <name evidence="2" type="ordered locus">BURPS1710b_0091</name>
</gene>
<feature type="compositionally biased region" description="Basic residues" evidence="1">
    <location>
        <begin position="287"/>
        <end position="300"/>
    </location>
</feature>
<reference evidence="2 3" key="1">
    <citation type="submission" date="2005-09" db="EMBL/GenBank/DDBJ databases">
        <authorList>
            <person name="Woods D.E."/>
            <person name="Nierman W.C."/>
        </authorList>
    </citation>
    <scope>NUCLEOTIDE SEQUENCE [LARGE SCALE GENOMIC DNA]</scope>
    <source>
        <strain evidence="2 3">1710b</strain>
    </source>
</reference>
<feature type="compositionally biased region" description="Basic residues" evidence="1">
    <location>
        <begin position="367"/>
        <end position="380"/>
    </location>
</feature>